<keyword evidence="4" id="KW-1185">Reference proteome</keyword>
<gene>
    <name evidence="3" type="ORF">PG991_008771</name>
</gene>
<feature type="compositionally biased region" description="Polar residues" evidence="2">
    <location>
        <begin position="616"/>
        <end position="638"/>
    </location>
</feature>
<comment type="caution">
    <text evidence="3">The sequence shown here is derived from an EMBL/GenBank/DDBJ whole genome shotgun (WGS) entry which is preliminary data.</text>
</comment>
<evidence type="ECO:0000313" key="3">
    <source>
        <dbReference type="EMBL" id="KAK8015883.1"/>
    </source>
</evidence>
<feature type="compositionally biased region" description="Polar residues" evidence="2">
    <location>
        <begin position="594"/>
        <end position="603"/>
    </location>
</feature>
<feature type="compositionally biased region" description="Low complexity" evidence="2">
    <location>
        <begin position="853"/>
        <end position="875"/>
    </location>
</feature>
<evidence type="ECO:0000313" key="4">
    <source>
        <dbReference type="Proteomes" id="UP001396898"/>
    </source>
</evidence>
<dbReference type="InterPro" id="IPR018554">
    <property type="entry name" value="FRQ"/>
</dbReference>
<evidence type="ECO:0000256" key="1">
    <source>
        <dbReference type="SAM" id="Coils"/>
    </source>
</evidence>
<name>A0ABR1RLS1_9PEZI</name>
<feature type="region of interest" description="Disordered" evidence="2">
    <location>
        <begin position="1"/>
        <end position="126"/>
    </location>
</feature>
<feature type="region of interest" description="Disordered" evidence="2">
    <location>
        <begin position="853"/>
        <end position="958"/>
    </location>
</feature>
<feature type="compositionally biased region" description="Basic and acidic residues" evidence="2">
    <location>
        <begin position="508"/>
        <end position="524"/>
    </location>
</feature>
<feature type="compositionally biased region" description="Polar residues" evidence="2">
    <location>
        <begin position="667"/>
        <end position="681"/>
    </location>
</feature>
<feature type="region of interest" description="Disordered" evidence="2">
    <location>
        <begin position="215"/>
        <end position="291"/>
    </location>
</feature>
<reference evidence="3 4" key="1">
    <citation type="submission" date="2023-01" db="EMBL/GenBank/DDBJ databases">
        <title>Analysis of 21 Apiospora genomes using comparative genomics revels a genus with tremendous synthesis potential of carbohydrate active enzymes and secondary metabolites.</title>
        <authorList>
            <person name="Sorensen T."/>
        </authorList>
    </citation>
    <scope>NUCLEOTIDE SEQUENCE [LARGE SCALE GENOMIC DNA]</scope>
    <source>
        <strain evidence="3 4">CBS 20057</strain>
    </source>
</reference>
<feature type="compositionally biased region" description="Low complexity" evidence="2">
    <location>
        <begin position="239"/>
        <end position="251"/>
    </location>
</feature>
<feature type="compositionally biased region" description="Polar residues" evidence="2">
    <location>
        <begin position="525"/>
        <end position="550"/>
    </location>
</feature>
<organism evidence="3 4">
    <name type="scientific">Apiospora marii</name>
    <dbReference type="NCBI Taxonomy" id="335849"/>
    <lineage>
        <taxon>Eukaryota</taxon>
        <taxon>Fungi</taxon>
        <taxon>Dikarya</taxon>
        <taxon>Ascomycota</taxon>
        <taxon>Pezizomycotina</taxon>
        <taxon>Sordariomycetes</taxon>
        <taxon>Xylariomycetidae</taxon>
        <taxon>Amphisphaeriales</taxon>
        <taxon>Apiosporaceae</taxon>
        <taxon>Apiospora</taxon>
    </lineage>
</organism>
<feature type="coiled-coil region" evidence="1">
    <location>
        <begin position="152"/>
        <end position="179"/>
    </location>
</feature>
<feature type="region of interest" description="Disordered" evidence="2">
    <location>
        <begin position="326"/>
        <end position="443"/>
    </location>
</feature>
<feature type="compositionally biased region" description="Polar residues" evidence="2">
    <location>
        <begin position="70"/>
        <end position="91"/>
    </location>
</feature>
<keyword evidence="1" id="KW-0175">Coiled coil</keyword>
<feature type="compositionally biased region" description="Polar residues" evidence="2">
    <location>
        <begin position="263"/>
        <end position="273"/>
    </location>
</feature>
<dbReference type="Proteomes" id="UP001396898">
    <property type="component" value="Unassembled WGS sequence"/>
</dbReference>
<feature type="compositionally biased region" description="Polar residues" evidence="2">
    <location>
        <begin position="385"/>
        <end position="397"/>
    </location>
</feature>
<evidence type="ECO:0000256" key="2">
    <source>
        <dbReference type="SAM" id="MobiDB-lite"/>
    </source>
</evidence>
<feature type="region of interest" description="Disordered" evidence="2">
    <location>
        <begin position="508"/>
        <end position="581"/>
    </location>
</feature>
<proteinExistence type="predicted"/>
<feature type="region of interest" description="Disordered" evidence="2">
    <location>
        <begin position="594"/>
        <end position="642"/>
    </location>
</feature>
<feature type="compositionally biased region" description="Polar residues" evidence="2">
    <location>
        <begin position="559"/>
        <end position="581"/>
    </location>
</feature>
<feature type="compositionally biased region" description="Acidic residues" evidence="2">
    <location>
        <begin position="892"/>
        <end position="906"/>
    </location>
</feature>
<dbReference type="Pfam" id="PF09421">
    <property type="entry name" value="FRQ"/>
    <property type="match status" value="1"/>
</dbReference>
<evidence type="ECO:0008006" key="5">
    <source>
        <dbReference type="Google" id="ProtNLM"/>
    </source>
</evidence>
<sequence length="958" mass="103692">MADPKNISAGSQPPPPTPKITYNNPRRTSPENSITLKHHRMAREASKRPSPPCGEAGAPVHKSPRRHSSNESQQTGTSDPTRWFDHSNTNPAAAFDSSMDIDPPFFQRESDESNEEGIQYPIPSQSPAYRFVQNRNVANSIRPGLTHQSSSADDYRSVIDDLTIENRRLRDELKRYKQMGPDSLRREKLFEVKVHGLPSRRKRELEAALRDFTTSLDGSSVGDSSRRKVAKAKGKGLNSSKHASSSSGSNSRPGAMQADSAYASMSTGQSSAGPSLPGRLGRQSSDQTIEKYLHDVPEGLWPRSSVVTEKEKKKLVVRRLEQIFTGKGLGNPQQPLSVPTIPPAITEGVETPAAEDKSLAVPGGGGASREAQILPRCGEKENRSPSRGNGSASNSNEDQMDSRDNGSGDGGSHDVSPPSESTPEQRATIPRDLDPDRPQNPLENMDYIRHLGLAAPQKKQYSAKDVAPDAEGWVYLNLLCNLAQLHIFNVTPDFIRSAVSERSEKFQLSPDGRKIRWRGGDHGTKFSSESSGDNSQRGNSSDETDGSNGQDQRKKLKTHTSAGNDVITSEPSKFGPQLSNSSADSFHYKPLFVHQQSSSSDEQPSLVGDDSESSYDRPQQSHLGITAKWNNSGVSGLTQRKRRRDGAIIYYTGAPFCTDLSGDFGETSPNSSDSSLEVSTSPRVDIIGPEFKRTPSGSSIPFKPLSSLVSHHAMMDLDFVPPGLTPDDDEEPEEMQTSFPWSDSTQSARLVNFEASGLGGITPDDHFVVVVETHRPKKSEDACVPSEDESIETQDVADSVVARLAAMSTRSPLLLPARQKASKLGIKYVAGNLRRLPPVPLPPPTFFFGSSDSFSDSEESVSGSEMADAAPSSRRAYVRSRARRSTHNETMTSEDDEDEQSDDEAGFGETGDSTPDQADEPAALQGGRPSDLSKMTTGSSVATAGGAVSHGYSSADEA</sequence>
<feature type="compositionally biased region" description="Basic residues" evidence="2">
    <location>
        <begin position="876"/>
        <end position="885"/>
    </location>
</feature>
<protein>
    <recommendedName>
        <fullName evidence="5">Frequency clock protein</fullName>
    </recommendedName>
</protein>
<accession>A0ABR1RLS1</accession>
<dbReference type="EMBL" id="JAQQWI010000012">
    <property type="protein sequence ID" value="KAK8015883.1"/>
    <property type="molecule type" value="Genomic_DNA"/>
</dbReference>
<feature type="compositionally biased region" description="Polar residues" evidence="2">
    <location>
        <begin position="933"/>
        <end position="942"/>
    </location>
</feature>
<feature type="compositionally biased region" description="Polar residues" evidence="2">
    <location>
        <begin position="20"/>
        <end position="35"/>
    </location>
</feature>
<feature type="region of interest" description="Disordered" evidence="2">
    <location>
        <begin position="660"/>
        <end position="681"/>
    </location>
</feature>